<dbReference type="InterPro" id="IPR001810">
    <property type="entry name" value="F-box_dom"/>
</dbReference>
<dbReference type="EMBL" id="RWGY01000005">
    <property type="protein sequence ID" value="TVU43245.1"/>
    <property type="molecule type" value="Genomic_DNA"/>
</dbReference>
<protein>
    <recommendedName>
        <fullName evidence="2">F-box domain-containing protein</fullName>
    </recommendedName>
</protein>
<dbReference type="Proteomes" id="UP000324897">
    <property type="component" value="Unassembled WGS sequence"/>
</dbReference>
<dbReference type="OrthoDB" id="603189at2759"/>
<comment type="caution">
    <text evidence="3">The sequence shown here is derived from an EMBL/GenBank/DDBJ whole genome shotgun (WGS) entry which is preliminary data.</text>
</comment>
<dbReference type="Pfam" id="PF24523">
    <property type="entry name" value="DUF7595"/>
    <property type="match status" value="1"/>
</dbReference>
<dbReference type="InterPro" id="IPR056016">
    <property type="entry name" value="DUF7595"/>
</dbReference>
<dbReference type="PANTHER" id="PTHR35828:SF25">
    <property type="entry name" value="OS08G0203800 PROTEIN"/>
    <property type="match status" value="1"/>
</dbReference>
<sequence length="1321" mass="145449">MSEIDPEAAAAPCPPAIPEDIVVEILARVPDLVSLFRCSAVCKRWRGLVADPVFLRRRWPEGDSSLAGTSLLGFFVQRHRINTSARRKISRLFPSRAPAFVPAPDSILGPDRRFLTSFVRDDAGLLDEAKPLVARGGLLLVRVQPRSWDKTSVLRLCVCNLLTGRFDLLPPLDASLLHGVQGYGIVTAADHDAGQPHPLVDGYSTLFQVLLVGIAHEDGHLHLLKFSSAAARSRSWYAYDCRNQTGVVMSGPKGCSTAVIAGGTAKWLFYGNNPGAERPSLYTLDVSVDTGHISATMLPFGAFQPWLCTIDARLSLLHIDNNNRLVIWSHGYQQDGALAWRPTRFVKVAVEVGLFGTESLSPVCAGENSGTMLALYHSDPECAYIVDLQYGSATKVAGWTRSFNYMTAVPFEINWSMLFMSRLGLRFLVPKIQTLTELTVSPSRTPPPPRSRRRSAVTDAAAAASPLVPSARRAWPHPHTPPARLWRHRSNTSAQRKISRLFPSRAPAFVPAPDSVLGPERRFLTSFVRDDAGLLDEAKPLVARGGLLLVRVQRRSWDKASVLRLCVCNLLTGRRERLPPLDASLLDSDGVQGYGLVTAADHGARPPPPLVNGYSTLFQVLLIGVAHEDRHVNLLKFSSAAAGSRRWYTCNCSRRIGFPMSMWGPKGCTTAAIAGGAAHWLFHGINPGRPSMYTLDVSVDTTRISATMLPFVDASHPWLCTIDARLSLLLIYDNNQLVIWSRYQQDGALVWRQARFLQFAVETGVCWTESLYPVCTGESCGTVLALYHSDPKFAYMLDLRSRLATKVAGWTRSFNYMTAVPFEINWAMLFLSRLGTSLLGKNPPAKGERIVRIVYKTYTLKRFGPHIYITEQHQIRAPRYVPDDTQTIRGYCQSSARPDAFKQAIASKYNHSTSCNEIPVITPAYEYDPTFLRRRWPEGGSSLGGPSLLGFFVQRHRINISAQRKISRLFPSRAPAFVPAPDSVLGPERRFLTSFVRDDAGLLDEAKPLPRSSDKTSVLRLCVCNLLTGRRELLPPLDASLLDGEGVQGYGLVTAADHGAGPPPPLVNGYSTLFQVLLFGVTHEDPQRQLLKFSSAAAGSRRWYTYGCGVCQTGVQMSGPKGGSIVAAIARGTAHWLFHGNDPDGPSLYTLDVSINTGRVSATILPFDVFQHAIRMALSYSWLCTIDSKLSLLYIRNNQLVIWSHGYQDGALAWRRTRSVQIGLGIGLFGESLSPVCGGENCGTVLALYKSDPQCAYVLDLQSGSATKVAGWTRSFNYMTAVPYEINWPMFFMSQLGDTESPSEELVLSEIEEADRSSCPL</sequence>
<dbReference type="PANTHER" id="PTHR35828">
    <property type="entry name" value="OS08G0203800 PROTEIN-RELATED"/>
    <property type="match status" value="1"/>
</dbReference>
<evidence type="ECO:0000313" key="4">
    <source>
        <dbReference type="Proteomes" id="UP000324897"/>
    </source>
</evidence>
<dbReference type="InterPro" id="IPR036047">
    <property type="entry name" value="F-box-like_dom_sf"/>
</dbReference>
<feature type="region of interest" description="Disordered" evidence="1">
    <location>
        <begin position="439"/>
        <end position="459"/>
    </location>
</feature>
<evidence type="ECO:0000313" key="3">
    <source>
        <dbReference type="EMBL" id="TVU43245.1"/>
    </source>
</evidence>
<dbReference type="Gene3D" id="1.20.1280.50">
    <property type="match status" value="1"/>
</dbReference>
<accession>A0A5J9W5L3</accession>
<evidence type="ECO:0000256" key="1">
    <source>
        <dbReference type="SAM" id="MobiDB-lite"/>
    </source>
</evidence>
<dbReference type="SMART" id="SM00256">
    <property type="entry name" value="FBOX"/>
    <property type="match status" value="1"/>
</dbReference>
<dbReference type="Pfam" id="PF12937">
    <property type="entry name" value="F-box-like"/>
    <property type="match status" value="1"/>
</dbReference>
<gene>
    <name evidence="3" type="ORF">EJB05_09694</name>
</gene>
<evidence type="ECO:0000259" key="2">
    <source>
        <dbReference type="SMART" id="SM00256"/>
    </source>
</evidence>
<feature type="non-terminal residue" evidence="3">
    <location>
        <position position="1"/>
    </location>
</feature>
<proteinExistence type="predicted"/>
<dbReference type="SUPFAM" id="SSF81383">
    <property type="entry name" value="F-box domain"/>
    <property type="match status" value="1"/>
</dbReference>
<keyword evidence="4" id="KW-1185">Reference proteome</keyword>
<organism evidence="3 4">
    <name type="scientific">Eragrostis curvula</name>
    <name type="common">weeping love grass</name>
    <dbReference type="NCBI Taxonomy" id="38414"/>
    <lineage>
        <taxon>Eukaryota</taxon>
        <taxon>Viridiplantae</taxon>
        <taxon>Streptophyta</taxon>
        <taxon>Embryophyta</taxon>
        <taxon>Tracheophyta</taxon>
        <taxon>Spermatophyta</taxon>
        <taxon>Magnoliopsida</taxon>
        <taxon>Liliopsida</taxon>
        <taxon>Poales</taxon>
        <taxon>Poaceae</taxon>
        <taxon>PACMAD clade</taxon>
        <taxon>Chloridoideae</taxon>
        <taxon>Eragrostideae</taxon>
        <taxon>Eragrostidinae</taxon>
        <taxon>Eragrostis</taxon>
    </lineage>
</organism>
<name>A0A5J9W5L3_9POAL</name>
<dbReference type="Gramene" id="TVU43245">
    <property type="protein sequence ID" value="TVU43245"/>
    <property type="gene ID" value="EJB05_09694"/>
</dbReference>
<feature type="domain" description="F-box" evidence="2">
    <location>
        <begin position="17"/>
        <end position="58"/>
    </location>
</feature>
<reference evidence="3 4" key="1">
    <citation type="journal article" date="2019" name="Sci. Rep.">
        <title>A high-quality genome of Eragrostis curvula grass provides insights into Poaceae evolution and supports new strategies to enhance forage quality.</title>
        <authorList>
            <person name="Carballo J."/>
            <person name="Santos B.A.C.M."/>
            <person name="Zappacosta D."/>
            <person name="Garbus I."/>
            <person name="Selva J.P."/>
            <person name="Gallo C.A."/>
            <person name="Diaz A."/>
            <person name="Albertini E."/>
            <person name="Caccamo M."/>
            <person name="Echenique V."/>
        </authorList>
    </citation>
    <scope>NUCLEOTIDE SEQUENCE [LARGE SCALE GENOMIC DNA]</scope>
    <source>
        <strain evidence="4">cv. Victoria</strain>
        <tissue evidence="3">Leaf</tissue>
    </source>
</reference>